<keyword evidence="3" id="KW-1185">Reference proteome</keyword>
<dbReference type="KEGG" id="luo:HHL09_07755"/>
<dbReference type="EMBL" id="CP051774">
    <property type="protein sequence ID" value="QJE95683.1"/>
    <property type="molecule type" value="Genomic_DNA"/>
</dbReference>
<dbReference type="Proteomes" id="UP000501812">
    <property type="component" value="Chromosome"/>
</dbReference>
<reference evidence="2 3" key="1">
    <citation type="submission" date="2020-04" db="EMBL/GenBank/DDBJ databases">
        <title>Luteolibacter sp. G-1-1-1 isolated from soil.</title>
        <authorList>
            <person name="Dahal R.H."/>
        </authorList>
    </citation>
    <scope>NUCLEOTIDE SEQUENCE [LARGE SCALE GENOMIC DNA]</scope>
    <source>
        <strain evidence="2 3">G-1-1-1</strain>
    </source>
</reference>
<dbReference type="RefSeq" id="WP_169453996.1">
    <property type="nucleotide sequence ID" value="NZ_CP051774.1"/>
</dbReference>
<accession>A0A858RHW9</accession>
<evidence type="ECO:0000313" key="3">
    <source>
        <dbReference type="Proteomes" id="UP000501812"/>
    </source>
</evidence>
<evidence type="ECO:0000313" key="2">
    <source>
        <dbReference type="EMBL" id="QJE95683.1"/>
    </source>
</evidence>
<protein>
    <submittedName>
        <fullName evidence="2">Twin-arginine translocation pathway signal protein</fullName>
    </submittedName>
</protein>
<sequence>MTRILHHLKRAAGVLVGCLLLNQCATGPTSSGASASQISADSHSALRDLYRTNPKARQLGNHAKGILIFPSIAKGGFVVGGMGGNGALIRPDGSIHDYYQTGGLSYGLQAGVQKYGYALFLMDREAFANINRAEGWEVGSSPSLVVVDKGVAGSLSTTTIDKGTYAFFFNQSGLMGGLGLQGTKITRIHPGR</sequence>
<feature type="domain" description="Ysc84 actin-binding" evidence="1">
    <location>
        <begin position="103"/>
        <end position="186"/>
    </location>
</feature>
<dbReference type="InterPro" id="IPR007461">
    <property type="entry name" value="Ysc84_actin-binding"/>
</dbReference>
<evidence type="ECO:0000259" key="1">
    <source>
        <dbReference type="Pfam" id="PF04366"/>
    </source>
</evidence>
<gene>
    <name evidence="2" type="ORF">HHL09_07755</name>
</gene>
<proteinExistence type="predicted"/>
<name>A0A858RHW9_9BACT</name>
<organism evidence="2 3">
    <name type="scientific">Luteolibacter luteus</name>
    <dbReference type="NCBI Taxonomy" id="2728835"/>
    <lineage>
        <taxon>Bacteria</taxon>
        <taxon>Pseudomonadati</taxon>
        <taxon>Verrucomicrobiota</taxon>
        <taxon>Verrucomicrobiia</taxon>
        <taxon>Verrucomicrobiales</taxon>
        <taxon>Verrucomicrobiaceae</taxon>
        <taxon>Luteolibacter</taxon>
    </lineage>
</organism>
<dbReference type="AlphaFoldDB" id="A0A858RHW9"/>
<dbReference type="Pfam" id="PF04366">
    <property type="entry name" value="Ysc84"/>
    <property type="match status" value="1"/>
</dbReference>